<accession>A0A061F9D5</accession>
<dbReference type="Proteomes" id="UP000026915">
    <property type="component" value="Chromosome 7"/>
</dbReference>
<dbReference type="HOGENOM" id="CLU_2836421_0_0_1"/>
<dbReference type="InParanoid" id="A0A061F9D5"/>
<feature type="chain" id="PRO_5001597800" evidence="1">
    <location>
        <begin position="20"/>
        <end position="66"/>
    </location>
</feature>
<keyword evidence="1" id="KW-0732">Signal</keyword>
<keyword evidence="3" id="KW-1185">Reference proteome</keyword>
<organism evidence="2 3">
    <name type="scientific">Theobroma cacao</name>
    <name type="common">Cacao</name>
    <name type="synonym">Cocoa</name>
    <dbReference type="NCBI Taxonomy" id="3641"/>
    <lineage>
        <taxon>Eukaryota</taxon>
        <taxon>Viridiplantae</taxon>
        <taxon>Streptophyta</taxon>
        <taxon>Embryophyta</taxon>
        <taxon>Tracheophyta</taxon>
        <taxon>Spermatophyta</taxon>
        <taxon>Magnoliopsida</taxon>
        <taxon>eudicotyledons</taxon>
        <taxon>Gunneridae</taxon>
        <taxon>Pentapetalae</taxon>
        <taxon>rosids</taxon>
        <taxon>malvids</taxon>
        <taxon>Malvales</taxon>
        <taxon>Malvaceae</taxon>
        <taxon>Byttnerioideae</taxon>
        <taxon>Theobroma</taxon>
    </lineage>
</organism>
<reference evidence="2 3" key="1">
    <citation type="journal article" date="2013" name="Genome Biol.">
        <title>The genome sequence of the most widely cultivated cacao type and its use to identify candidate genes regulating pod color.</title>
        <authorList>
            <person name="Motamayor J.C."/>
            <person name="Mockaitis K."/>
            <person name="Schmutz J."/>
            <person name="Haiminen N."/>
            <person name="Iii D.L."/>
            <person name="Cornejo O."/>
            <person name="Findley S.D."/>
            <person name="Zheng P."/>
            <person name="Utro F."/>
            <person name="Royaert S."/>
            <person name="Saski C."/>
            <person name="Jenkins J."/>
            <person name="Podicheti R."/>
            <person name="Zhao M."/>
            <person name="Scheffler B.E."/>
            <person name="Stack J.C."/>
            <person name="Feltus F.A."/>
            <person name="Mustiga G.M."/>
            <person name="Amores F."/>
            <person name="Phillips W."/>
            <person name="Marelli J.P."/>
            <person name="May G.D."/>
            <person name="Shapiro H."/>
            <person name="Ma J."/>
            <person name="Bustamante C.D."/>
            <person name="Schnell R.J."/>
            <person name="Main D."/>
            <person name="Gilbert D."/>
            <person name="Parida L."/>
            <person name="Kuhn D.N."/>
        </authorList>
    </citation>
    <scope>NUCLEOTIDE SEQUENCE [LARGE SCALE GENOMIC DNA]</scope>
    <source>
        <strain evidence="3">cv. Matina 1-6</strain>
    </source>
</reference>
<proteinExistence type="predicted"/>
<protein>
    <submittedName>
        <fullName evidence="2">Uncharacterized protein</fullName>
    </submittedName>
</protein>
<sequence>MSICMVLLLLLLFVNPKLPLICEEKVHVKGGNLNCQVDFLPIKVIIWHDSCDIAFLEKCMIELILE</sequence>
<dbReference type="Gramene" id="EOY13631">
    <property type="protein sequence ID" value="EOY13631"/>
    <property type="gene ID" value="TCM_032255"/>
</dbReference>
<dbReference type="EMBL" id="CM001885">
    <property type="protein sequence ID" value="EOY13631.1"/>
    <property type="molecule type" value="Genomic_DNA"/>
</dbReference>
<evidence type="ECO:0000313" key="3">
    <source>
        <dbReference type="Proteomes" id="UP000026915"/>
    </source>
</evidence>
<dbReference type="AlphaFoldDB" id="A0A061F9D5"/>
<evidence type="ECO:0000256" key="1">
    <source>
        <dbReference type="SAM" id="SignalP"/>
    </source>
</evidence>
<gene>
    <name evidence="2" type="ORF">TCM_032255</name>
</gene>
<evidence type="ECO:0000313" key="2">
    <source>
        <dbReference type="EMBL" id="EOY13631.1"/>
    </source>
</evidence>
<name>A0A061F9D5_THECC</name>
<feature type="signal peptide" evidence="1">
    <location>
        <begin position="1"/>
        <end position="19"/>
    </location>
</feature>